<reference evidence="7 9" key="1">
    <citation type="submission" date="2018-05" db="EMBL/GenBank/DDBJ databases">
        <title>Genome Sequence of an Efficient Indole-Degrading Bacterium, Alcaligenes sp.YBY.</title>
        <authorList>
            <person name="Yang B."/>
        </authorList>
    </citation>
    <scope>NUCLEOTIDE SEQUENCE [LARGE SCALE GENOMIC DNA]</scope>
    <source>
        <strain evidence="7 9">YBY</strain>
    </source>
</reference>
<dbReference type="STRING" id="511.UZ73_17640"/>
<dbReference type="Proteomes" id="UP000245216">
    <property type="component" value="Unassembled WGS sequence"/>
</dbReference>
<comment type="cofactor">
    <cofactor evidence="3">
        <name>pyridoxal 5'-phosphate</name>
        <dbReference type="ChEBI" id="CHEBI:597326"/>
    </cofactor>
</comment>
<dbReference type="AlphaFoldDB" id="A0A0M7CSP0"/>
<sequence length="267" mass="29750">MSESAPDLLHTEHYPTSTSVEAFRERIALVQQRIDAACVRYGRAAGDVRLLTVSKTFGIDRIRLAYQAGCRLLGENKVQEAEGKYEALREELPDLEWAVIGHLQSNKAKSVARFASEFHALDKLKTAEALDRRLQIEGRSLDVFVQVNTSSEDSKFGLPPEEVHAFVRELPQFSALKVKGLMTLALMDADPERVRPCFALLRNLRDQLRNDIAHAENIRELSMGMSGDYEVAIAEGSTIVRVGQAIFGARATPNNFYWPVSDTATTS</sequence>
<evidence type="ECO:0000313" key="7">
    <source>
        <dbReference type="EMBL" id="PWE13602.1"/>
    </source>
</evidence>
<evidence type="ECO:0000256" key="1">
    <source>
        <dbReference type="ARBA" id="ARBA00022898"/>
    </source>
</evidence>
<dbReference type="HAMAP" id="MF_02087">
    <property type="entry name" value="PLP_homeostasis"/>
    <property type="match status" value="1"/>
</dbReference>
<accession>A0A0S2JWK5</accession>
<protein>
    <recommendedName>
        <fullName evidence="2">Pyridoxal phosphate homeostasis protein</fullName>
        <shortName evidence="2">PLP homeostasis protein</shortName>
    </recommendedName>
</protein>
<dbReference type="NCBIfam" id="TIGR00044">
    <property type="entry name" value="YggS family pyridoxal phosphate-dependent enzyme"/>
    <property type="match status" value="1"/>
</dbReference>
<reference evidence="7 9" key="2">
    <citation type="submission" date="2018-05" db="EMBL/GenBank/DDBJ databases">
        <authorList>
            <person name="Lanie J.A."/>
            <person name="Ng W.-L."/>
            <person name="Kazmierczak K.M."/>
            <person name="Andrzejewski T.M."/>
            <person name="Davidsen T.M."/>
            <person name="Wayne K.J."/>
            <person name="Tettelin H."/>
            <person name="Glass J.I."/>
            <person name="Rusch D."/>
            <person name="Podicherti R."/>
            <person name="Tsui H.-C.T."/>
            <person name="Winkler M.E."/>
        </authorList>
    </citation>
    <scope>NUCLEOTIDE SEQUENCE [LARGE SCALE GENOMIC DNA]</scope>
    <source>
        <strain evidence="7 9">YBY</strain>
    </source>
</reference>
<evidence type="ECO:0000256" key="5">
    <source>
        <dbReference type="SAM" id="Coils"/>
    </source>
</evidence>
<feature type="domain" description="Alanine racemase N-terminal" evidence="6">
    <location>
        <begin position="43"/>
        <end position="250"/>
    </location>
</feature>
<dbReference type="PIRSF" id="PIRSF004848">
    <property type="entry name" value="YBL036c_PLPDEIII"/>
    <property type="match status" value="1"/>
</dbReference>
<evidence type="ECO:0000256" key="3">
    <source>
        <dbReference type="PIRSR" id="PIRSR004848-1"/>
    </source>
</evidence>
<dbReference type="RefSeq" id="WP_042482054.1">
    <property type="nucleotide sequence ID" value="NZ_CP013119.1"/>
</dbReference>
<dbReference type="PANTHER" id="PTHR10146:SF14">
    <property type="entry name" value="PYRIDOXAL PHOSPHATE HOMEOSTASIS PROTEIN"/>
    <property type="match status" value="1"/>
</dbReference>
<keyword evidence="10" id="KW-1185">Reference proteome</keyword>
<keyword evidence="1 2" id="KW-0663">Pyridoxal phosphate</keyword>
<dbReference type="CDD" id="cd00635">
    <property type="entry name" value="PLPDE_III_YBL036c_like"/>
    <property type="match status" value="1"/>
</dbReference>
<evidence type="ECO:0000313" key="9">
    <source>
        <dbReference type="Proteomes" id="UP000245216"/>
    </source>
</evidence>
<dbReference type="FunFam" id="3.20.20.10:FF:000018">
    <property type="entry name" value="Pyridoxal phosphate homeostasis protein"/>
    <property type="match status" value="1"/>
</dbReference>
<keyword evidence="5" id="KW-0175">Coiled coil</keyword>
<dbReference type="SUPFAM" id="SSF51419">
    <property type="entry name" value="PLP-binding barrel"/>
    <property type="match status" value="1"/>
</dbReference>
<dbReference type="KEGG" id="afa:UZ73_17640"/>
<dbReference type="GeneID" id="29369748"/>
<feature type="coiled-coil region" evidence="5">
    <location>
        <begin position="71"/>
        <end position="98"/>
    </location>
</feature>
<dbReference type="EMBL" id="CP096916">
    <property type="protein sequence ID" value="WBM39978.1"/>
    <property type="molecule type" value="Genomic_DNA"/>
</dbReference>
<evidence type="ECO:0000313" key="8">
    <source>
        <dbReference type="EMBL" id="WBM39978.1"/>
    </source>
</evidence>
<dbReference type="Proteomes" id="UP001211866">
    <property type="component" value="Chromosome"/>
</dbReference>
<organism evidence="7 9">
    <name type="scientific">Alcaligenes faecalis</name>
    <dbReference type="NCBI Taxonomy" id="511"/>
    <lineage>
        <taxon>Bacteria</taxon>
        <taxon>Pseudomonadati</taxon>
        <taxon>Pseudomonadota</taxon>
        <taxon>Betaproteobacteria</taxon>
        <taxon>Burkholderiales</taxon>
        <taxon>Alcaligenaceae</taxon>
        <taxon>Alcaligenes</taxon>
    </lineage>
</organism>
<gene>
    <name evidence="7" type="ORF">DF183_16560</name>
    <name evidence="8" type="ORF">M2J83_09245</name>
</gene>
<name>A0A0M7CSP0_ALCFA</name>
<dbReference type="InterPro" id="IPR011078">
    <property type="entry name" value="PyrdxlP_homeostasis"/>
</dbReference>
<evidence type="ECO:0000256" key="2">
    <source>
        <dbReference type="HAMAP-Rule" id="MF_02087"/>
    </source>
</evidence>
<evidence type="ECO:0000313" key="10">
    <source>
        <dbReference type="Proteomes" id="UP001211866"/>
    </source>
</evidence>
<comment type="similarity">
    <text evidence="2 4">Belongs to the pyridoxal phosphate-binding protein YggS/PROSC family.</text>
</comment>
<feature type="modified residue" description="N6-(pyridoxal phosphate)lysine" evidence="2 3">
    <location>
        <position position="55"/>
    </location>
</feature>
<dbReference type="PANTHER" id="PTHR10146">
    <property type="entry name" value="PROLINE SYNTHETASE CO-TRANSCRIBED BACTERIAL HOMOLOG PROTEIN"/>
    <property type="match status" value="1"/>
</dbReference>
<dbReference type="InterPro" id="IPR029066">
    <property type="entry name" value="PLP-binding_barrel"/>
</dbReference>
<evidence type="ECO:0000259" key="6">
    <source>
        <dbReference type="Pfam" id="PF01168"/>
    </source>
</evidence>
<dbReference type="GO" id="GO:0030170">
    <property type="term" value="F:pyridoxal phosphate binding"/>
    <property type="evidence" value="ECO:0007669"/>
    <property type="project" value="UniProtKB-UniRule"/>
</dbReference>
<dbReference type="InterPro" id="IPR001608">
    <property type="entry name" value="Ala_racemase_N"/>
</dbReference>
<comment type="function">
    <text evidence="2">Pyridoxal 5'-phosphate (PLP)-binding protein, which is involved in PLP homeostasis.</text>
</comment>
<dbReference type="EMBL" id="QEXO01000004">
    <property type="protein sequence ID" value="PWE13602.1"/>
    <property type="molecule type" value="Genomic_DNA"/>
</dbReference>
<reference evidence="8 10" key="3">
    <citation type="submission" date="2022-05" db="EMBL/GenBank/DDBJ databases">
        <title>Complete sequence of strain NY11312.</title>
        <authorList>
            <person name="Zhou D."/>
        </authorList>
    </citation>
    <scope>NUCLEOTIDE SEQUENCE [LARGE SCALE GENOMIC DNA]</scope>
    <source>
        <strain evidence="8 10">NY11312</strain>
    </source>
</reference>
<evidence type="ECO:0000256" key="4">
    <source>
        <dbReference type="RuleBase" id="RU004514"/>
    </source>
</evidence>
<proteinExistence type="inferred from homology"/>
<dbReference type="Pfam" id="PF01168">
    <property type="entry name" value="Ala_racemase_N"/>
    <property type="match status" value="1"/>
</dbReference>
<accession>A0A0M7CSP0</accession>
<dbReference type="OrthoDB" id="9804072at2"/>
<dbReference type="Gene3D" id="3.20.20.10">
    <property type="entry name" value="Alanine racemase"/>
    <property type="match status" value="1"/>
</dbReference>